<dbReference type="PANTHER" id="PTHR43283">
    <property type="entry name" value="BETA-LACTAMASE-RELATED"/>
    <property type="match status" value="1"/>
</dbReference>
<dbReference type="InterPro" id="IPR001466">
    <property type="entry name" value="Beta-lactam-related"/>
</dbReference>
<dbReference type="AlphaFoldDB" id="A0AAE4Z678"/>
<accession>A0AAE4Z678</accession>
<reference evidence="3 4" key="1">
    <citation type="submission" date="2020-01" db="EMBL/GenBank/DDBJ databases">
        <title>Genomes assembled from Gulf of Kutch pelagic sediment metagenomes.</title>
        <authorList>
            <person name="Chandrashekar M."/>
            <person name="Mahajan M.S."/>
            <person name="Dave K.J."/>
            <person name="Vatsa P."/>
            <person name="Nathani N.M."/>
        </authorList>
    </citation>
    <scope>NUCLEOTIDE SEQUENCE [LARGE SCALE GENOMIC DNA]</scope>
    <source>
        <strain evidence="3">KS3-K002</strain>
    </source>
</reference>
<protein>
    <submittedName>
        <fullName evidence="3">Beta-lactamase family protein</fullName>
    </submittedName>
</protein>
<feature type="domain" description="Beta-lactamase-related" evidence="2">
    <location>
        <begin position="69"/>
        <end position="379"/>
    </location>
</feature>
<dbReference type="InterPro" id="IPR050789">
    <property type="entry name" value="Diverse_Enzym_Activities"/>
</dbReference>
<feature type="signal peptide" evidence="1">
    <location>
        <begin position="1"/>
        <end position="23"/>
    </location>
</feature>
<organism evidence="3 4">
    <name type="scientific">Candidatus Kutchimonas denitrificans</name>
    <dbReference type="NCBI Taxonomy" id="3056748"/>
    <lineage>
        <taxon>Bacteria</taxon>
        <taxon>Pseudomonadati</taxon>
        <taxon>Gemmatimonadota</taxon>
        <taxon>Gemmatimonadia</taxon>
        <taxon>Candidatus Palauibacterales</taxon>
        <taxon>Candidatus Palauibacteraceae</taxon>
        <taxon>Candidatus Kutchimonas</taxon>
    </lineage>
</organism>
<evidence type="ECO:0000256" key="1">
    <source>
        <dbReference type="SAM" id="SignalP"/>
    </source>
</evidence>
<dbReference type="SUPFAM" id="SSF56601">
    <property type="entry name" value="beta-lactamase/transpeptidase-like"/>
    <property type="match status" value="1"/>
</dbReference>
<dbReference type="EMBL" id="JAACAK010000022">
    <property type="protein sequence ID" value="NIR74089.1"/>
    <property type="molecule type" value="Genomic_DNA"/>
</dbReference>
<sequence>MGPSLAVLLTTFALSKLVGPAVAQPPDPWNRTTEAWGRESAAADDLKAAWQTEPRPAIEQVLDSWVPSLLEEFPTPGAAVLVLRDGRVIYREFFGDADRARRLTITEGTLFNVSSISKTLTAFGVMRLVEEGEIGLDEPIQRYVRRWELPPSDFDASAVTVRRVLSHTAGLTPGSGAGYGPGDDLPTLEDVLSGTAPDRQPLLITADPGTGVRYSNGAYGLLQLLIEEVTGRPFAVYMDSAVLRPLAMTSSAFGDPTAPEIAARIATPHDWLLDPVHPPRLANLAAGGLFTTLDDMGRLAAAEFYASNSNRTAVVSLDAVRLMHAPVAPSKRFGLGHVIHDGGPVRVVGHTGLGSGWNASFQVVPATRDAIVVLTNGDNGYYVHHTIVFAWSAWTVGRPLGGSVAAQKRLNRLAGVLEFAAEAAAIAVSVTQELAPLVERASSELEADQPGAARRSLEELLELADRFASEGRLSQDALAGIRQHVGGGIGWLQVLEATQSVRP</sequence>
<evidence type="ECO:0000313" key="4">
    <source>
        <dbReference type="Proteomes" id="UP000702544"/>
    </source>
</evidence>
<keyword evidence="1" id="KW-0732">Signal</keyword>
<dbReference type="InterPro" id="IPR012338">
    <property type="entry name" value="Beta-lactam/transpept-like"/>
</dbReference>
<name>A0AAE4Z678_9BACT</name>
<evidence type="ECO:0000313" key="3">
    <source>
        <dbReference type="EMBL" id="NIR74089.1"/>
    </source>
</evidence>
<dbReference type="Gene3D" id="3.40.710.10">
    <property type="entry name" value="DD-peptidase/beta-lactamase superfamily"/>
    <property type="match status" value="1"/>
</dbReference>
<comment type="caution">
    <text evidence="3">The sequence shown here is derived from an EMBL/GenBank/DDBJ whole genome shotgun (WGS) entry which is preliminary data.</text>
</comment>
<dbReference type="Proteomes" id="UP000702544">
    <property type="component" value="Unassembled WGS sequence"/>
</dbReference>
<evidence type="ECO:0000259" key="2">
    <source>
        <dbReference type="Pfam" id="PF00144"/>
    </source>
</evidence>
<feature type="chain" id="PRO_5041938075" evidence="1">
    <location>
        <begin position="24"/>
        <end position="503"/>
    </location>
</feature>
<dbReference type="Pfam" id="PF00144">
    <property type="entry name" value="Beta-lactamase"/>
    <property type="match status" value="1"/>
</dbReference>
<proteinExistence type="predicted"/>
<gene>
    <name evidence="3" type="ORF">GWO12_03105</name>
</gene>